<organism evidence="1">
    <name type="scientific">Arundo donax</name>
    <name type="common">Giant reed</name>
    <name type="synonym">Donax arundinaceus</name>
    <dbReference type="NCBI Taxonomy" id="35708"/>
    <lineage>
        <taxon>Eukaryota</taxon>
        <taxon>Viridiplantae</taxon>
        <taxon>Streptophyta</taxon>
        <taxon>Embryophyta</taxon>
        <taxon>Tracheophyta</taxon>
        <taxon>Spermatophyta</taxon>
        <taxon>Magnoliopsida</taxon>
        <taxon>Liliopsida</taxon>
        <taxon>Poales</taxon>
        <taxon>Poaceae</taxon>
        <taxon>PACMAD clade</taxon>
        <taxon>Arundinoideae</taxon>
        <taxon>Arundineae</taxon>
        <taxon>Arundo</taxon>
    </lineage>
</organism>
<proteinExistence type="predicted"/>
<accession>A0A0A9DIG6</accession>
<dbReference type="EMBL" id="GBRH01212440">
    <property type="protein sequence ID" value="JAD85455.1"/>
    <property type="molecule type" value="Transcribed_RNA"/>
</dbReference>
<name>A0A0A9DIG6_ARUDO</name>
<reference evidence="1" key="2">
    <citation type="journal article" date="2015" name="Data Brief">
        <title>Shoot transcriptome of the giant reed, Arundo donax.</title>
        <authorList>
            <person name="Barrero R.A."/>
            <person name="Guerrero F.D."/>
            <person name="Moolhuijzen P."/>
            <person name="Goolsby J.A."/>
            <person name="Tidwell J."/>
            <person name="Bellgard S.E."/>
            <person name="Bellgard M.I."/>
        </authorList>
    </citation>
    <scope>NUCLEOTIDE SEQUENCE</scope>
    <source>
        <tissue evidence="1">Shoot tissue taken approximately 20 cm above the soil surface</tissue>
    </source>
</reference>
<sequence>MPASAESLPRSGGMAPLRLFDDRSSIWRFAISGHTPLGTSPEKAFSDKSSRSSCVHFASSGGSEPASLFRDRSRFCSRGSAHSAAGKVPVRPLS</sequence>
<evidence type="ECO:0000313" key="1">
    <source>
        <dbReference type="EMBL" id="JAD85455.1"/>
    </source>
</evidence>
<protein>
    <submittedName>
        <fullName evidence="1">Uncharacterized protein</fullName>
    </submittedName>
</protein>
<reference evidence="1" key="1">
    <citation type="submission" date="2014-09" db="EMBL/GenBank/DDBJ databases">
        <authorList>
            <person name="Magalhaes I.L.F."/>
            <person name="Oliveira U."/>
            <person name="Santos F.R."/>
            <person name="Vidigal T.H.D.A."/>
            <person name="Brescovit A.D."/>
            <person name="Santos A.J."/>
        </authorList>
    </citation>
    <scope>NUCLEOTIDE SEQUENCE</scope>
    <source>
        <tissue evidence="1">Shoot tissue taken approximately 20 cm above the soil surface</tissue>
    </source>
</reference>
<dbReference type="AlphaFoldDB" id="A0A0A9DIG6"/>